<name>A0ABV6IZA0_9PROT</name>
<accession>A0ABV6IZA0</accession>
<protein>
    <submittedName>
        <fullName evidence="1">Uncharacterized protein</fullName>
    </submittedName>
</protein>
<dbReference type="RefSeq" id="WP_377055846.1">
    <property type="nucleotide sequence ID" value="NZ_JBHLVZ010000085.1"/>
</dbReference>
<evidence type="ECO:0000313" key="1">
    <source>
        <dbReference type="EMBL" id="MFC0388943.1"/>
    </source>
</evidence>
<reference evidence="1 2" key="1">
    <citation type="submission" date="2024-09" db="EMBL/GenBank/DDBJ databases">
        <authorList>
            <person name="Sun Q."/>
            <person name="Mori K."/>
        </authorList>
    </citation>
    <scope>NUCLEOTIDE SEQUENCE [LARGE SCALE GENOMIC DNA]</scope>
    <source>
        <strain evidence="1 2">CCM 7468</strain>
    </source>
</reference>
<keyword evidence="2" id="KW-1185">Reference proteome</keyword>
<dbReference type="Proteomes" id="UP001589789">
    <property type="component" value="Unassembled WGS sequence"/>
</dbReference>
<dbReference type="EMBL" id="JBHLVZ010000085">
    <property type="protein sequence ID" value="MFC0388943.1"/>
    <property type="molecule type" value="Genomic_DNA"/>
</dbReference>
<organism evidence="1 2">
    <name type="scientific">Muricoccus vinaceus</name>
    <dbReference type="NCBI Taxonomy" id="424704"/>
    <lineage>
        <taxon>Bacteria</taxon>
        <taxon>Pseudomonadati</taxon>
        <taxon>Pseudomonadota</taxon>
        <taxon>Alphaproteobacteria</taxon>
        <taxon>Acetobacterales</taxon>
        <taxon>Roseomonadaceae</taxon>
        <taxon>Muricoccus</taxon>
    </lineage>
</organism>
<comment type="caution">
    <text evidence="1">The sequence shown here is derived from an EMBL/GenBank/DDBJ whole genome shotgun (WGS) entry which is preliminary data.</text>
</comment>
<proteinExistence type="predicted"/>
<evidence type="ECO:0000313" key="2">
    <source>
        <dbReference type="Proteomes" id="UP001589789"/>
    </source>
</evidence>
<sequence length="47" mass="5197">MNVASCPKMRSPLPLNIAFRWAAPSFDSASANACHLLERDRFSRFGG</sequence>
<gene>
    <name evidence="1" type="ORF">ACFFIC_25835</name>
</gene>